<reference evidence="3 4" key="1">
    <citation type="submission" date="2021-03" db="EMBL/GenBank/DDBJ databases">
        <authorList>
            <person name="King G.J."/>
            <person name="Bancroft I."/>
            <person name="Baten A."/>
            <person name="Bloomfield J."/>
            <person name="Borpatragohain P."/>
            <person name="He Z."/>
            <person name="Irish N."/>
            <person name="Irwin J."/>
            <person name="Liu K."/>
            <person name="Mauleon R.P."/>
            <person name="Moore J."/>
            <person name="Morris R."/>
            <person name="Ostergaard L."/>
            <person name="Wang B."/>
            <person name="Wells R."/>
        </authorList>
    </citation>
    <scope>NUCLEOTIDE SEQUENCE [LARGE SCALE GENOMIC DNA]</scope>
    <source>
        <strain evidence="3">R-o-18</strain>
        <tissue evidence="3">Leaf</tissue>
    </source>
</reference>
<dbReference type="Proteomes" id="UP000823674">
    <property type="component" value="Chromosome A01"/>
</dbReference>
<dbReference type="SUPFAM" id="SSF52058">
    <property type="entry name" value="L domain-like"/>
    <property type="match status" value="1"/>
</dbReference>
<protein>
    <recommendedName>
        <fullName evidence="2">Disease resistance R13L4/SHOC-2-like LRR domain-containing protein</fullName>
    </recommendedName>
</protein>
<comment type="caution">
    <text evidence="3">The sequence shown here is derived from an EMBL/GenBank/DDBJ whole genome shotgun (WGS) entry which is preliminary data.</text>
</comment>
<evidence type="ECO:0000313" key="4">
    <source>
        <dbReference type="Proteomes" id="UP000823674"/>
    </source>
</evidence>
<gene>
    <name evidence="3" type="primary">A01p038840.1_BraROA</name>
    <name evidence="3" type="ORF">IGI04_002237</name>
</gene>
<sequence>MNGVESVVYVESVESIELSVAMTEIIIFEAQFDGGELPSSIGNLIHLRYLSLYMAHVTHLPSSMQKLKLLIYLNLFVDARCSMPNFLKKMRELTTLWFPLRIHDKVKMELSNLVNLETLENFSTEHGSVCDIQGMTRFKTLSISFNDKGCTMETLSSSLSELRHLENLNIYDAYKLYAPIVDEEGFCFDCVNLKQLKLSVCMPRLPDAQCFPFHLRSITLRGCCLEEDPILILEKFLHLYDVNLLNISFCGKRMVCSSGGFPQLHKLEFGGLAEWEKWIVEEGSMPFLQTLTVHNCGKLMELPDGLRFVTFLEELDMNTHTLKFWNKLSIGGEEYYKVQHIPLLNII</sequence>
<dbReference type="InterPro" id="IPR032675">
    <property type="entry name" value="LRR_dom_sf"/>
</dbReference>
<dbReference type="PANTHER" id="PTHR47186:SF57">
    <property type="entry name" value="OS02G0478300 PROTEIN"/>
    <property type="match status" value="1"/>
</dbReference>
<keyword evidence="4" id="KW-1185">Reference proteome</keyword>
<keyword evidence="1" id="KW-0677">Repeat</keyword>
<name>A0ABQ7NX64_BRACM</name>
<dbReference type="InterPro" id="IPR055414">
    <property type="entry name" value="LRR_R13L4/SHOC2-like"/>
</dbReference>
<feature type="domain" description="Disease resistance R13L4/SHOC-2-like LRR" evidence="2">
    <location>
        <begin position="39"/>
        <end position="296"/>
    </location>
</feature>
<dbReference type="Gene3D" id="3.80.10.10">
    <property type="entry name" value="Ribonuclease Inhibitor"/>
    <property type="match status" value="1"/>
</dbReference>
<dbReference type="PANTHER" id="PTHR47186">
    <property type="entry name" value="LEUCINE-RICH REPEAT-CONTAINING PROTEIN 57"/>
    <property type="match status" value="1"/>
</dbReference>
<organism evidence="3 4">
    <name type="scientific">Brassica rapa subsp. trilocularis</name>
    <dbReference type="NCBI Taxonomy" id="1813537"/>
    <lineage>
        <taxon>Eukaryota</taxon>
        <taxon>Viridiplantae</taxon>
        <taxon>Streptophyta</taxon>
        <taxon>Embryophyta</taxon>
        <taxon>Tracheophyta</taxon>
        <taxon>Spermatophyta</taxon>
        <taxon>Magnoliopsida</taxon>
        <taxon>eudicotyledons</taxon>
        <taxon>Gunneridae</taxon>
        <taxon>Pentapetalae</taxon>
        <taxon>rosids</taxon>
        <taxon>malvids</taxon>
        <taxon>Brassicales</taxon>
        <taxon>Brassicaceae</taxon>
        <taxon>Brassiceae</taxon>
        <taxon>Brassica</taxon>
    </lineage>
</organism>
<proteinExistence type="predicted"/>
<accession>A0ABQ7NX64</accession>
<evidence type="ECO:0000256" key="1">
    <source>
        <dbReference type="ARBA" id="ARBA00022737"/>
    </source>
</evidence>
<dbReference type="EMBL" id="JADBGQ010000001">
    <property type="protein sequence ID" value="KAG5414670.1"/>
    <property type="molecule type" value="Genomic_DNA"/>
</dbReference>
<evidence type="ECO:0000259" key="2">
    <source>
        <dbReference type="Pfam" id="PF23598"/>
    </source>
</evidence>
<dbReference type="Pfam" id="PF23598">
    <property type="entry name" value="LRR_14"/>
    <property type="match status" value="1"/>
</dbReference>
<evidence type="ECO:0000313" key="3">
    <source>
        <dbReference type="EMBL" id="KAG5414670.1"/>
    </source>
</evidence>